<feature type="compositionally biased region" description="Low complexity" evidence="5">
    <location>
        <begin position="115"/>
        <end position="126"/>
    </location>
</feature>
<evidence type="ECO:0000256" key="2">
    <source>
        <dbReference type="ARBA" id="ARBA00022737"/>
    </source>
</evidence>
<dbReference type="InterPro" id="IPR055414">
    <property type="entry name" value="LRR_R13L4/SHOC2-like"/>
</dbReference>
<dbReference type="Gene3D" id="3.80.10.10">
    <property type="entry name" value="Ribonuclease Inhibitor"/>
    <property type="match status" value="3"/>
</dbReference>
<evidence type="ECO:0000259" key="6">
    <source>
        <dbReference type="Pfam" id="PF23598"/>
    </source>
</evidence>
<dbReference type="SMART" id="SM00369">
    <property type="entry name" value="LRR_TYP"/>
    <property type="match status" value="9"/>
</dbReference>
<dbReference type="SMART" id="SM00364">
    <property type="entry name" value="LRR_BAC"/>
    <property type="match status" value="10"/>
</dbReference>
<keyword evidence="8" id="KW-1185">Reference proteome</keyword>
<dbReference type="SUPFAM" id="SSF52058">
    <property type="entry name" value="L domain-like"/>
    <property type="match status" value="1"/>
</dbReference>
<dbReference type="GO" id="GO:0005886">
    <property type="term" value="C:plasma membrane"/>
    <property type="evidence" value="ECO:0007669"/>
    <property type="project" value="TreeGrafter"/>
</dbReference>
<organism evidence="7 8">
    <name type="scientific">Citrus x changshan-huyou</name>
    <dbReference type="NCBI Taxonomy" id="2935761"/>
    <lineage>
        <taxon>Eukaryota</taxon>
        <taxon>Viridiplantae</taxon>
        <taxon>Streptophyta</taxon>
        <taxon>Embryophyta</taxon>
        <taxon>Tracheophyta</taxon>
        <taxon>Spermatophyta</taxon>
        <taxon>Magnoliopsida</taxon>
        <taxon>eudicotyledons</taxon>
        <taxon>Gunneridae</taxon>
        <taxon>Pentapetalae</taxon>
        <taxon>rosids</taxon>
        <taxon>malvids</taxon>
        <taxon>Sapindales</taxon>
        <taxon>Rutaceae</taxon>
        <taxon>Aurantioideae</taxon>
        <taxon>Citrus</taxon>
    </lineage>
</organism>
<evidence type="ECO:0000313" key="7">
    <source>
        <dbReference type="EMBL" id="KAK9227853.1"/>
    </source>
</evidence>
<feature type="domain" description="Disease resistance R13L4/SHOC-2-like LRR" evidence="6">
    <location>
        <begin position="307"/>
        <end position="388"/>
    </location>
</feature>
<dbReference type="FunFam" id="3.80.10.10:FF:000405">
    <property type="entry name" value="Plant intracellular Ras-group-related LRR protein 4"/>
    <property type="match status" value="1"/>
</dbReference>
<dbReference type="Pfam" id="PF00560">
    <property type="entry name" value="LRR_1"/>
    <property type="match status" value="1"/>
</dbReference>
<name>A0AAP0MVP8_9ROSI</name>
<sequence length="670" mass="74395">MESCVQSIDEAVEEIMRIHKSLPERPGIEEIEAAKTLIRNVEKEDQARVESIARQTKSPDVPEELFMVLQEMQKNLVYFQSKEQKREALKLLDLENVHALFDEYIQRASQCLASSSASNTNSNSAVKKSKPPPTSTSESTAAASATASTYNNIKSSTNLLYAEKEPVSVKTSELFTRDDSYVKKAKSSFYSDGIGVVGTVVSSTPQIHDSTLKSGAVAGQDGEKLSLIKLASLIEVSSKKGTRDLNLQNKLMDNIEWLPDSIGKLSSLVSLDLSENRIVAVPSTIGGLSSLKKLDLHANRIIELPDSIGDLLSLVYLDLRGNQISALPVALSRLVRLEELDLGSNNLSSLPDSIGSLISLKKLIVETNDLEELPHTIGQCSSLRELRVDYNRLKALPEAVGKIHTLEVLSVRYNNIKQLPTTMSSLSSLRELDVSFNELESVPESLCFATTLVKMNIGNNFADLRALPRSIGNLEMLEELDISNNQIRVLPDSFRMLSRLRVLRVQENPLEVPPRNIVEMGAQAVVQYMADLVEKRDAKTQPVKQKKSWVEMCFFSRSNKRKRNGGGSAEVQVVVVDGIKARCSRRSRARRSVVKKVAVAVDCGCMRSRSRRTELEELQLQLQLKKKVVYGIFSSSSLSDANNKRILNFNHDTLGYTDNFDDGKWQQGLL</sequence>
<evidence type="ECO:0000313" key="8">
    <source>
        <dbReference type="Proteomes" id="UP001428341"/>
    </source>
</evidence>
<comment type="function">
    <text evidence="4">Leucine-rich repeat protein that likely mediates protein interactions, possibly in the context of signal transduction.</text>
</comment>
<dbReference type="InterPro" id="IPR050715">
    <property type="entry name" value="LRR-SigEffector_domain"/>
</dbReference>
<comment type="similarity">
    <text evidence="3">Belongs to the SHOC2 family.</text>
</comment>
<dbReference type="PROSITE" id="PS51450">
    <property type="entry name" value="LRR"/>
    <property type="match status" value="4"/>
</dbReference>
<dbReference type="PANTHER" id="PTHR45752">
    <property type="entry name" value="LEUCINE-RICH REPEAT-CONTAINING"/>
    <property type="match status" value="1"/>
</dbReference>
<dbReference type="EMBL" id="JBCGBO010000001">
    <property type="protein sequence ID" value="KAK9227853.1"/>
    <property type="molecule type" value="Genomic_DNA"/>
</dbReference>
<dbReference type="Pfam" id="PF23598">
    <property type="entry name" value="LRR_14"/>
    <property type="match status" value="1"/>
</dbReference>
<accession>A0AAP0MVP8</accession>
<comment type="caution">
    <text evidence="7">The sequence shown here is derived from an EMBL/GenBank/DDBJ whole genome shotgun (WGS) entry which is preliminary data.</text>
</comment>
<reference evidence="7 8" key="1">
    <citation type="submission" date="2024-05" db="EMBL/GenBank/DDBJ databases">
        <title>Haplotype-resolved chromosome-level genome assembly of Huyou (Citrus changshanensis).</title>
        <authorList>
            <person name="Miao C."/>
            <person name="Chen W."/>
            <person name="Wu Y."/>
            <person name="Wang L."/>
            <person name="Zhao S."/>
            <person name="Grierson D."/>
            <person name="Xu C."/>
            <person name="Chen K."/>
        </authorList>
    </citation>
    <scope>NUCLEOTIDE SEQUENCE [LARGE SCALE GENOMIC DNA]</scope>
    <source>
        <strain evidence="7">01-14</strain>
        <tissue evidence="7">Leaf</tissue>
    </source>
</reference>
<evidence type="ECO:0000256" key="1">
    <source>
        <dbReference type="ARBA" id="ARBA00022614"/>
    </source>
</evidence>
<dbReference type="AlphaFoldDB" id="A0AAP0MVP8"/>
<keyword evidence="1" id="KW-0433">Leucine-rich repeat</keyword>
<protein>
    <recommendedName>
        <fullName evidence="6">Disease resistance R13L4/SHOC-2-like LRR domain-containing protein</fullName>
    </recommendedName>
</protein>
<dbReference type="Pfam" id="PF13855">
    <property type="entry name" value="LRR_8"/>
    <property type="match status" value="2"/>
</dbReference>
<dbReference type="InterPro" id="IPR003591">
    <property type="entry name" value="Leu-rich_rpt_typical-subtyp"/>
</dbReference>
<keyword evidence="2" id="KW-0677">Repeat</keyword>
<gene>
    <name evidence="7" type="ORF">WN944_020797</name>
</gene>
<feature type="compositionally biased region" description="Low complexity" evidence="5">
    <location>
        <begin position="135"/>
        <end position="146"/>
    </location>
</feature>
<evidence type="ECO:0000256" key="4">
    <source>
        <dbReference type="ARBA" id="ARBA00037519"/>
    </source>
</evidence>
<feature type="region of interest" description="Disordered" evidence="5">
    <location>
        <begin position="115"/>
        <end position="146"/>
    </location>
</feature>
<dbReference type="PANTHER" id="PTHR45752:SF101">
    <property type="entry name" value="PLANT INTRACELLULAR RAS-GROUP-RELATED LRR PROTEIN 4"/>
    <property type="match status" value="1"/>
</dbReference>
<dbReference type="InterPro" id="IPR032675">
    <property type="entry name" value="LRR_dom_sf"/>
</dbReference>
<evidence type="ECO:0000256" key="5">
    <source>
        <dbReference type="SAM" id="MobiDB-lite"/>
    </source>
</evidence>
<dbReference type="InterPro" id="IPR001611">
    <property type="entry name" value="Leu-rich_rpt"/>
</dbReference>
<proteinExistence type="inferred from homology"/>
<evidence type="ECO:0000256" key="3">
    <source>
        <dbReference type="ARBA" id="ARBA00023786"/>
    </source>
</evidence>
<dbReference type="Proteomes" id="UP001428341">
    <property type="component" value="Unassembled WGS sequence"/>
</dbReference>